<dbReference type="PANTHER" id="PTHR35525:SF3">
    <property type="entry name" value="BLL6575 PROTEIN"/>
    <property type="match status" value="1"/>
</dbReference>
<dbReference type="Pfam" id="PF07336">
    <property type="entry name" value="ABATE"/>
    <property type="match status" value="1"/>
</dbReference>
<dbReference type="Gene3D" id="1.10.3300.10">
    <property type="entry name" value="Jann2411-like domain"/>
    <property type="match status" value="1"/>
</dbReference>
<gene>
    <name evidence="2" type="ORF">OG288_36735</name>
</gene>
<dbReference type="InterPro" id="IPR010852">
    <property type="entry name" value="ABATE"/>
</dbReference>
<name>A0ABZ1JSS9_9ACTN</name>
<dbReference type="Pfam" id="PF11706">
    <property type="entry name" value="zf-CGNR"/>
    <property type="match status" value="1"/>
</dbReference>
<dbReference type="EMBL" id="CP108133">
    <property type="protein sequence ID" value="WTP53381.1"/>
    <property type="molecule type" value="Genomic_DNA"/>
</dbReference>
<protein>
    <submittedName>
        <fullName evidence="2">CGNR zinc finger domain-containing protein</fullName>
    </submittedName>
</protein>
<organism evidence="2 3">
    <name type="scientific">Streptomyces tauricus</name>
    <dbReference type="NCBI Taxonomy" id="68274"/>
    <lineage>
        <taxon>Bacteria</taxon>
        <taxon>Bacillati</taxon>
        <taxon>Actinomycetota</taxon>
        <taxon>Actinomycetes</taxon>
        <taxon>Kitasatosporales</taxon>
        <taxon>Streptomycetaceae</taxon>
        <taxon>Streptomyces</taxon>
        <taxon>Streptomyces aurantiacus group</taxon>
    </lineage>
</organism>
<dbReference type="SUPFAM" id="SSF160904">
    <property type="entry name" value="Jann2411-like"/>
    <property type="match status" value="1"/>
</dbReference>
<evidence type="ECO:0000313" key="3">
    <source>
        <dbReference type="Proteomes" id="UP001432166"/>
    </source>
</evidence>
<proteinExistence type="predicted"/>
<feature type="domain" description="Zinc finger CGNR" evidence="1">
    <location>
        <begin position="143"/>
        <end position="185"/>
    </location>
</feature>
<dbReference type="Proteomes" id="UP001432166">
    <property type="component" value="Chromosome"/>
</dbReference>
<sequence>MERPDAPGAGGPAETVVGFVNTREDTSGRIERFGSASDFADWARENGLLTEGIVSESEATAARELRSSLLTVMLAHSDHPGTAPEQVEDAEAQLAHAAELYPVKITLSVAGSSLESQGRGAAGVFGSVLAAANEVVQRGGWARIKACCSHPCEHGFVDRTKNGARRYCSSACASRAASRAMRGRQRKNPEQPTA</sequence>
<evidence type="ECO:0000259" key="1">
    <source>
        <dbReference type="Pfam" id="PF11706"/>
    </source>
</evidence>
<evidence type="ECO:0000313" key="2">
    <source>
        <dbReference type="EMBL" id="WTP53381.1"/>
    </source>
</evidence>
<dbReference type="PANTHER" id="PTHR35525">
    <property type="entry name" value="BLL6575 PROTEIN"/>
    <property type="match status" value="1"/>
</dbReference>
<reference evidence="2" key="1">
    <citation type="submission" date="2022-10" db="EMBL/GenBank/DDBJ databases">
        <title>The complete genomes of actinobacterial strains from the NBC collection.</title>
        <authorList>
            <person name="Joergensen T.S."/>
            <person name="Alvarez Arevalo M."/>
            <person name="Sterndorff E.B."/>
            <person name="Faurdal D."/>
            <person name="Vuksanovic O."/>
            <person name="Mourched A.-S."/>
            <person name="Charusanti P."/>
            <person name="Shaw S."/>
            <person name="Blin K."/>
            <person name="Weber T."/>
        </authorList>
    </citation>
    <scope>NUCLEOTIDE SEQUENCE</scope>
    <source>
        <strain evidence="2">NBC_00189</strain>
    </source>
</reference>
<dbReference type="InterPro" id="IPR023286">
    <property type="entry name" value="ABATE_dom_sf"/>
</dbReference>
<dbReference type="RefSeq" id="WP_328939172.1">
    <property type="nucleotide sequence ID" value="NZ_CP108133.1"/>
</dbReference>
<keyword evidence="3" id="KW-1185">Reference proteome</keyword>
<accession>A0ABZ1JSS9</accession>
<dbReference type="InterPro" id="IPR021005">
    <property type="entry name" value="Znf_CGNR"/>
</dbReference>